<dbReference type="InterPro" id="IPR007211">
    <property type="entry name" value="DUF378"/>
</dbReference>
<dbReference type="Pfam" id="PF04070">
    <property type="entry name" value="DUF378"/>
    <property type="match status" value="1"/>
</dbReference>
<keyword evidence="1" id="KW-1133">Transmembrane helix</keyword>
<dbReference type="EMBL" id="CP086322">
    <property type="protein sequence ID" value="UQA91125.1"/>
    <property type="molecule type" value="Genomic_DNA"/>
</dbReference>
<gene>
    <name evidence="2" type="ORF">K9S39_03800</name>
</gene>
<reference evidence="2" key="1">
    <citation type="submission" date="2021-10" db="EMBL/GenBank/DDBJ databases">
        <title>Streptomyces nigrumlapis sp.nov.,an antimicrobial producing actinobacterium isolated from Black Gobi rocks.</title>
        <authorList>
            <person name="Wen Y."/>
            <person name="Zhang W."/>
            <person name="Liu X.G."/>
        </authorList>
    </citation>
    <scope>NUCLEOTIDE SEQUENCE</scope>
    <source>
        <strain evidence="2">ST13-2-2</strain>
    </source>
</reference>
<organism evidence="2 3">
    <name type="scientific">Streptomyces halobius</name>
    <dbReference type="NCBI Taxonomy" id="2879846"/>
    <lineage>
        <taxon>Bacteria</taxon>
        <taxon>Bacillati</taxon>
        <taxon>Actinomycetota</taxon>
        <taxon>Actinomycetes</taxon>
        <taxon>Kitasatosporales</taxon>
        <taxon>Streptomycetaceae</taxon>
        <taxon>Streptomyces</taxon>
    </lineage>
</organism>
<keyword evidence="1" id="KW-0472">Membrane</keyword>
<protein>
    <submittedName>
        <fullName evidence="2">DUF378 domain-containing protein</fullName>
    </submittedName>
</protein>
<evidence type="ECO:0000313" key="2">
    <source>
        <dbReference type="EMBL" id="UQA91125.1"/>
    </source>
</evidence>
<accession>A0ABY4M073</accession>
<feature type="transmembrane region" description="Helical" evidence="1">
    <location>
        <begin position="7"/>
        <end position="26"/>
    </location>
</feature>
<feature type="transmembrane region" description="Helical" evidence="1">
    <location>
        <begin position="46"/>
        <end position="66"/>
    </location>
</feature>
<evidence type="ECO:0000256" key="1">
    <source>
        <dbReference type="SAM" id="Phobius"/>
    </source>
</evidence>
<keyword evidence="3" id="KW-1185">Reference proteome</keyword>
<name>A0ABY4M073_9ACTN</name>
<evidence type="ECO:0000313" key="3">
    <source>
        <dbReference type="Proteomes" id="UP000830115"/>
    </source>
</evidence>
<dbReference type="Proteomes" id="UP000830115">
    <property type="component" value="Chromosome"/>
</dbReference>
<dbReference type="RefSeq" id="WP_248861917.1">
    <property type="nucleotide sequence ID" value="NZ_CP086322.1"/>
</dbReference>
<keyword evidence="1" id="KW-0812">Transmembrane</keyword>
<proteinExistence type="predicted"/>
<sequence>MRPRNALDWVAFVLLLIGAFAWGAFVTDVNVLDRALEPIADPLDDAVFVLITLSGLYWIARVAGLGPRDTRP</sequence>